<proteinExistence type="predicted"/>
<dbReference type="GO" id="GO:0043093">
    <property type="term" value="P:FtsZ-dependent cytokinesis"/>
    <property type="evidence" value="ECO:0007669"/>
    <property type="project" value="TreeGrafter"/>
</dbReference>
<evidence type="ECO:0000256" key="4">
    <source>
        <dbReference type="ARBA" id="ARBA00022618"/>
    </source>
</evidence>
<feature type="coiled-coil region" evidence="10">
    <location>
        <begin position="83"/>
        <end position="155"/>
    </location>
</feature>
<protein>
    <recommendedName>
        <fullName evidence="2">Cell division protein ZapA</fullName>
    </recommendedName>
    <alternativeName>
        <fullName evidence="9">Z ring-associated protein ZapA</fullName>
    </alternativeName>
</protein>
<dbReference type="PANTHER" id="PTHR34981:SF1">
    <property type="entry name" value="CELL DIVISION PROTEIN ZAPA"/>
    <property type="match status" value="1"/>
</dbReference>
<dbReference type="GO" id="GO:0005829">
    <property type="term" value="C:cytosol"/>
    <property type="evidence" value="ECO:0007669"/>
    <property type="project" value="TreeGrafter"/>
</dbReference>
<evidence type="ECO:0000313" key="12">
    <source>
        <dbReference type="Proteomes" id="UP000001572"/>
    </source>
</evidence>
<dbReference type="SUPFAM" id="SSF57997">
    <property type="entry name" value="Tropomyosin"/>
    <property type="match status" value="1"/>
</dbReference>
<evidence type="ECO:0000256" key="1">
    <source>
        <dbReference type="ARBA" id="ARBA00004496"/>
    </source>
</evidence>
<gene>
    <name evidence="11" type="ordered locus">Amet_1641</name>
</gene>
<comment type="subcellular location">
    <subcellularLocation>
        <location evidence="1">Cytoplasm</location>
    </subcellularLocation>
</comment>
<keyword evidence="4" id="KW-0132">Cell division</keyword>
<evidence type="ECO:0000256" key="8">
    <source>
        <dbReference type="ARBA" id="ARBA00026068"/>
    </source>
</evidence>
<evidence type="ECO:0000256" key="6">
    <source>
        <dbReference type="ARBA" id="ARBA00023306"/>
    </source>
</evidence>
<keyword evidence="12" id="KW-1185">Reference proteome</keyword>
<dbReference type="GO" id="GO:0032153">
    <property type="term" value="C:cell division site"/>
    <property type="evidence" value="ECO:0007669"/>
    <property type="project" value="TreeGrafter"/>
</dbReference>
<dbReference type="PANTHER" id="PTHR34981">
    <property type="entry name" value="CELL DIVISION PROTEIN ZAPA"/>
    <property type="match status" value="1"/>
</dbReference>
<dbReference type="SUPFAM" id="SSF102829">
    <property type="entry name" value="Cell division protein ZapA-like"/>
    <property type="match status" value="1"/>
</dbReference>
<evidence type="ECO:0000313" key="11">
    <source>
        <dbReference type="EMBL" id="ABR47818.1"/>
    </source>
</evidence>
<dbReference type="GO" id="GO:0000921">
    <property type="term" value="P:septin ring assembly"/>
    <property type="evidence" value="ECO:0007669"/>
    <property type="project" value="TreeGrafter"/>
</dbReference>
<dbReference type="Pfam" id="PF05164">
    <property type="entry name" value="ZapA"/>
    <property type="match status" value="1"/>
</dbReference>
<dbReference type="GO" id="GO:0030428">
    <property type="term" value="C:cell septum"/>
    <property type="evidence" value="ECO:0007669"/>
    <property type="project" value="TreeGrafter"/>
</dbReference>
<dbReference type="AlphaFoldDB" id="A6TNQ0"/>
<reference evidence="12" key="1">
    <citation type="journal article" date="2016" name="Genome Announc.">
        <title>Complete genome sequence of Alkaliphilus metalliredigens strain QYMF, an alkaliphilic and metal-reducing bacterium isolated from borax-contaminated leachate ponds.</title>
        <authorList>
            <person name="Hwang C."/>
            <person name="Copeland A."/>
            <person name="Lucas S."/>
            <person name="Lapidus A."/>
            <person name="Barry K."/>
            <person name="Detter J.C."/>
            <person name="Glavina Del Rio T."/>
            <person name="Hammon N."/>
            <person name="Israni S."/>
            <person name="Dalin E."/>
            <person name="Tice H."/>
            <person name="Pitluck S."/>
            <person name="Chertkov O."/>
            <person name="Brettin T."/>
            <person name="Bruce D."/>
            <person name="Han C."/>
            <person name="Schmutz J."/>
            <person name="Larimer F."/>
            <person name="Land M.L."/>
            <person name="Hauser L."/>
            <person name="Kyrpides N."/>
            <person name="Mikhailova N."/>
            <person name="Ye Q."/>
            <person name="Zhou J."/>
            <person name="Richardson P."/>
            <person name="Fields M.W."/>
        </authorList>
    </citation>
    <scope>NUCLEOTIDE SEQUENCE [LARGE SCALE GENOMIC DNA]</scope>
    <source>
        <strain evidence="12">QYMF</strain>
    </source>
</reference>
<comment type="subunit">
    <text evidence="8">Homodimer. Interacts with FtsZ.</text>
</comment>
<dbReference type="RefSeq" id="WP_012062856.1">
    <property type="nucleotide sequence ID" value="NC_009633.1"/>
</dbReference>
<dbReference type="InterPro" id="IPR036192">
    <property type="entry name" value="Cell_div_ZapA-like_sf"/>
</dbReference>
<dbReference type="OrthoDB" id="1711036at2"/>
<keyword evidence="3" id="KW-0963">Cytoplasm</keyword>
<dbReference type="eggNOG" id="COG3027">
    <property type="taxonomic scope" value="Bacteria"/>
</dbReference>
<organism evidence="11 12">
    <name type="scientific">Alkaliphilus metalliredigens (strain QYMF)</name>
    <dbReference type="NCBI Taxonomy" id="293826"/>
    <lineage>
        <taxon>Bacteria</taxon>
        <taxon>Bacillati</taxon>
        <taxon>Bacillota</taxon>
        <taxon>Clostridia</taxon>
        <taxon>Peptostreptococcales</taxon>
        <taxon>Natronincolaceae</taxon>
        <taxon>Alkaliphilus</taxon>
    </lineage>
</organism>
<dbReference type="Proteomes" id="UP000001572">
    <property type="component" value="Chromosome"/>
</dbReference>
<dbReference type="InterPro" id="IPR007838">
    <property type="entry name" value="Cell_div_ZapA-like"/>
</dbReference>
<evidence type="ECO:0000256" key="3">
    <source>
        <dbReference type="ARBA" id="ARBA00022490"/>
    </source>
</evidence>
<dbReference type="KEGG" id="amt:Amet_1641"/>
<dbReference type="HOGENOM" id="CLU_116623_0_0_9"/>
<name>A6TNQ0_ALKMQ</name>
<evidence type="ECO:0000256" key="5">
    <source>
        <dbReference type="ARBA" id="ARBA00023210"/>
    </source>
</evidence>
<evidence type="ECO:0000256" key="10">
    <source>
        <dbReference type="SAM" id="Coils"/>
    </source>
</evidence>
<dbReference type="GO" id="GO:0000917">
    <property type="term" value="P:division septum assembly"/>
    <property type="evidence" value="ECO:0007669"/>
    <property type="project" value="UniProtKB-KW"/>
</dbReference>
<accession>A6TNQ0</accession>
<sequence>MEKKNKVVVKIKGQEYPILGEEPKEYLLRVGNFVDERMEEIAKANSKLSTSMAAVLTSINIADQFLKLKMEVDTVEKEYVGPLKDLDNIKGQLTSALEQVEERKAYCNVLEEKVDSLTQSHKSYDEENKSMKEKLTQKETDLAKTQEIINGLQNKLFENQIKLVQARKELDEVIQKGDYQKTKDNKRES</sequence>
<evidence type="ECO:0000256" key="2">
    <source>
        <dbReference type="ARBA" id="ARBA00015195"/>
    </source>
</evidence>
<keyword evidence="6" id="KW-0131">Cell cycle</keyword>
<dbReference type="EMBL" id="CP000724">
    <property type="protein sequence ID" value="ABR47818.1"/>
    <property type="molecule type" value="Genomic_DNA"/>
</dbReference>
<keyword evidence="10" id="KW-0175">Coiled coil</keyword>
<dbReference type="STRING" id="293826.Amet_1641"/>
<dbReference type="InterPro" id="IPR053712">
    <property type="entry name" value="Bac_CellDiv_Activator"/>
</dbReference>
<keyword evidence="5" id="KW-0717">Septation</keyword>
<evidence type="ECO:0000256" key="9">
    <source>
        <dbReference type="ARBA" id="ARBA00033158"/>
    </source>
</evidence>
<evidence type="ECO:0000256" key="7">
    <source>
        <dbReference type="ARBA" id="ARBA00024910"/>
    </source>
</evidence>
<comment type="function">
    <text evidence="7">Activator of cell division through the inhibition of FtsZ GTPase activity, therefore promoting FtsZ assembly into bundles of protofilaments necessary for the formation of the division Z ring. It is recruited early at mid-cell but it is not essential for cell division.</text>
</comment>
<dbReference type="Gene3D" id="6.10.250.790">
    <property type="match status" value="1"/>
</dbReference>